<comment type="caution">
    <text evidence="1">The sequence shown here is derived from an EMBL/GenBank/DDBJ whole genome shotgun (WGS) entry which is preliminary data.</text>
</comment>
<organism evidence="1 2">
    <name type="scientific">Lindgomyces ingoldianus</name>
    <dbReference type="NCBI Taxonomy" id="673940"/>
    <lineage>
        <taxon>Eukaryota</taxon>
        <taxon>Fungi</taxon>
        <taxon>Dikarya</taxon>
        <taxon>Ascomycota</taxon>
        <taxon>Pezizomycotina</taxon>
        <taxon>Dothideomycetes</taxon>
        <taxon>Pleosporomycetidae</taxon>
        <taxon>Pleosporales</taxon>
        <taxon>Lindgomycetaceae</taxon>
        <taxon>Lindgomyces</taxon>
    </lineage>
</organism>
<proteinExistence type="predicted"/>
<sequence length="683" mass="77123">MRNPVACVSCRSAKQKCLHNDAPPCDRCKASGRAHLCEFPPPGTSAIHRRPKRPRQDSGLTPPSASAISAASPTHQYRRSDAPNGISPPSNPNGPPTHSPASTSSLLDGLDPFELLTDEVKNSYLRCAYKWSFHHTPTLLLRIRDRTLEIWMAWAMLALAIRFVKEPPAPFKTQTEASNAFAAHARQILQSDLETPSISRVQALLMLTGHDWGAGNGRRAWIYLGMAIRLVEVMDLCQEPKLPQSRPPTCEEFIDAEVRRRTAWTCFLMDSLLSGGKGRKRSLDAGDMTIQLPCERESFVFGEPVCTERLDGSLRMPPLSQPVGELGIIAYSMRAANIWGKVARWACSDVVNTELPWSPSSEFQQLTYNLEAWKKSLPPRLQYDLFSLHSHNAVDQGQAYCYMHSIYFMSYMFMHRAYLPVLGPQNGTDEAPRSYNEHTDMWKSWQKTSRMELFKESTMVLDMLEEMRTFGVYFLRGLVPWIGFTIYTAVGVMLYSFNFPSGDDDPSIAEKARERVVQGCVFLKEMKTQWPMAETWFETIKRMQVYYRTVHAEDGPVSPDERQALRRAMIDYGALQPSPVQKPVDSKPDATIVRDSHVMPNRMSIADLQQHPQNVPPRPMISPPTSTPNCYANSFQASIPTLETEETFDLDFDFSNADMEAMMMNATQDFWASFPGEVGVGYT</sequence>
<name>A0ACB6R1Z8_9PLEO</name>
<reference evidence="1" key="1">
    <citation type="journal article" date="2020" name="Stud. Mycol.">
        <title>101 Dothideomycetes genomes: a test case for predicting lifestyles and emergence of pathogens.</title>
        <authorList>
            <person name="Haridas S."/>
            <person name="Albert R."/>
            <person name="Binder M."/>
            <person name="Bloem J."/>
            <person name="Labutti K."/>
            <person name="Salamov A."/>
            <person name="Andreopoulos B."/>
            <person name="Baker S."/>
            <person name="Barry K."/>
            <person name="Bills G."/>
            <person name="Bluhm B."/>
            <person name="Cannon C."/>
            <person name="Castanera R."/>
            <person name="Culley D."/>
            <person name="Daum C."/>
            <person name="Ezra D."/>
            <person name="Gonzalez J."/>
            <person name="Henrissat B."/>
            <person name="Kuo A."/>
            <person name="Liang C."/>
            <person name="Lipzen A."/>
            <person name="Lutzoni F."/>
            <person name="Magnuson J."/>
            <person name="Mondo S."/>
            <person name="Nolan M."/>
            <person name="Ohm R."/>
            <person name="Pangilinan J."/>
            <person name="Park H.-J."/>
            <person name="Ramirez L."/>
            <person name="Alfaro M."/>
            <person name="Sun H."/>
            <person name="Tritt A."/>
            <person name="Yoshinaga Y."/>
            <person name="Zwiers L.-H."/>
            <person name="Turgeon B."/>
            <person name="Goodwin S."/>
            <person name="Spatafora J."/>
            <person name="Crous P."/>
            <person name="Grigoriev I."/>
        </authorList>
    </citation>
    <scope>NUCLEOTIDE SEQUENCE</scope>
    <source>
        <strain evidence="1">ATCC 200398</strain>
    </source>
</reference>
<dbReference type="Proteomes" id="UP000799755">
    <property type="component" value="Unassembled WGS sequence"/>
</dbReference>
<gene>
    <name evidence="1" type="ORF">BDR25DRAFT_324380</name>
</gene>
<accession>A0ACB6R1Z8</accession>
<protein>
    <submittedName>
        <fullName evidence="1">Uncharacterized protein</fullName>
    </submittedName>
</protein>
<evidence type="ECO:0000313" key="1">
    <source>
        <dbReference type="EMBL" id="KAF2472527.1"/>
    </source>
</evidence>
<keyword evidence="2" id="KW-1185">Reference proteome</keyword>
<dbReference type="EMBL" id="MU003502">
    <property type="protein sequence ID" value="KAF2472527.1"/>
    <property type="molecule type" value="Genomic_DNA"/>
</dbReference>
<evidence type="ECO:0000313" key="2">
    <source>
        <dbReference type="Proteomes" id="UP000799755"/>
    </source>
</evidence>